<protein>
    <submittedName>
        <fullName evidence="1">Uncharacterized protein</fullName>
    </submittedName>
</protein>
<sequence>MVAPLEIYVDGKGSSFRVAERGYLRLSVTSTSTDQSQAISNVQSAAATITALCRPLATKTEDGLPHVDAAVTAFTVTPLSTVSQYQRDQNYRQLLNRPKEHTVTASSEIIFRDMAKLADVSNELACMAHVSVSEIEWRLTDATRAQLEREARVKAITDAVHKAQDYAGVVGRQVIAVEIKDQPQAPGLYGAYAPAYRNQPMMQQMMQQQAAVHQQLAAQQAAAQQGAQHVAGISTSASEGLTLEPKTIAVFAQVSAKFVSRDDVGCAGRKRSRQADDVDV</sequence>
<dbReference type="Proteomes" id="UP001197093">
    <property type="component" value="Unassembled WGS sequence"/>
</dbReference>
<keyword evidence="2" id="KW-1185">Reference proteome</keyword>
<dbReference type="Gene3D" id="3.30.110.170">
    <property type="entry name" value="Protein of unknown function (DUF541), domain 1"/>
    <property type="match status" value="1"/>
</dbReference>
<dbReference type="GO" id="GO:0006974">
    <property type="term" value="P:DNA damage response"/>
    <property type="evidence" value="ECO:0007669"/>
    <property type="project" value="TreeGrafter"/>
</dbReference>
<accession>A0AAD4EV25</accession>
<proteinExistence type="predicted"/>
<dbReference type="EMBL" id="JAHCVI010000004">
    <property type="protein sequence ID" value="KAG7285893.1"/>
    <property type="molecule type" value="Genomic_DNA"/>
</dbReference>
<dbReference type="AlphaFoldDB" id="A0AAD4EV25"/>
<dbReference type="InterPro" id="IPR007497">
    <property type="entry name" value="SIMPL/DUF541"/>
</dbReference>
<evidence type="ECO:0000313" key="1">
    <source>
        <dbReference type="EMBL" id="KAG7285893.1"/>
    </source>
</evidence>
<name>A0AAD4EV25_9PEZI</name>
<gene>
    <name evidence="1" type="ORF">NEMBOFW57_008187</name>
</gene>
<comment type="caution">
    <text evidence="1">The sequence shown here is derived from an EMBL/GenBank/DDBJ whole genome shotgun (WGS) entry which is preliminary data.</text>
</comment>
<dbReference type="Pfam" id="PF04402">
    <property type="entry name" value="SIMPL"/>
    <property type="match status" value="1"/>
</dbReference>
<organism evidence="1 2">
    <name type="scientific">Staphylotrichum longicolle</name>
    <dbReference type="NCBI Taxonomy" id="669026"/>
    <lineage>
        <taxon>Eukaryota</taxon>
        <taxon>Fungi</taxon>
        <taxon>Dikarya</taxon>
        <taxon>Ascomycota</taxon>
        <taxon>Pezizomycotina</taxon>
        <taxon>Sordariomycetes</taxon>
        <taxon>Sordariomycetidae</taxon>
        <taxon>Sordariales</taxon>
        <taxon>Chaetomiaceae</taxon>
        <taxon>Staphylotrichum</taxon>
    </lineage>
</organism>
<reference evidence="1" key="1">
    <citation type="submission" date="2023-02" db="EMBL/GenBank/DDBJ databases">
        <authorList>
            <person name="Palmer J.M."/>
        </authorList>
    </citation>
    <scope>NUCLEOTIDE SEQUENCE</scope>
    <source>
        <strain evidence="1">FW57</strain>
    </source>
</reference>
<dbReference type="Gene3D" id="3.30.70.2970">
    <property type="entry name" value="Protein of unknown function (DUF541), domain 2"/>
    <property type="match status" value="1"/>
</dbReference>
<evidence type="ECO:0000313" key="2">
    <source>
        <dbReference type="Proteomes" id="UP001197093"/>
    </source>
</evidence>
<dbReference type="PANTHER" id="PTHR34387">
    <property type="entry name" value="SLR1258 PROTEIN"/>
    <property type="match status" value="1"/>
</dbReference>
<dbReference type="InterPro" id="IPR052022">
    <property type="entry name" value="26kDa_periplasmic_antigen"/>
</dbReference>
<dbReference type="PANTHER" id="PTHR34387:SF2">
    <property type="entry name" value="SLR1258 PROTEIN"/>
    <property type="match status" value="1"/>
</dbReference>